<dbReference type="SUPFAM" id="SSF55729">
    <property type="entry name" value="Acyl-CoA N-acyltransferases (Nat)"/>
    <property type="match status" value="1"/>
</dbReference>
<dbReference type="OrthoDB" id="9802340at2"/>
<proteinExistence type="predicted"/>
<evidence type="ECO:0000313" key="4">
    <source>
        <dbReference type="EMBL" id="ANH78374.1"/>
    </source>
</evidence>
<keyword evidence="5" id="KW-1185">Reference proteome</keyword>
<evidence type="ECO:0000259" key="3">
    <source>
        <dbReference type="PROSITE" id="PS51186"/>
    </source>
</evidence>
<dbReference type="Gene3D" id="3.40.630.30">
    <property type="match status" value="1"/>
</dbReference>
<dbReference type="InterPro" id="IPR000182">
    <property type="entry name" value="GNAT_dom"/>
</dbReference>
<protein>
    <submittedName>
        <fullName evidence="4">Amino Group Acetyl Transferase</fullName>
    </submittedName>
</protein>
<dbReference type="AlphaFoldDB" id="A0A1A9HWF4"/>
<name>A0A1A9HWF4_9CHLA</name>
<dbReference type="STRING" id="1806891.Cs308_0203"/>
<evidence type="ECO:0000313" key="5">
    <source>
        <dbReference type="Proteomes" id="UP000078162"/>
    </source>
</evidence>
<feature type="domain" description="N-acetyltransferase" evidence="3">
    <location>
        <begin position="13"/>
        <end position="168"/>
    </location>
</feature>
<evidence type="ECO:0000256" key="1">
    <source>
        <dbReference type="ARBA" id="ARBA00022679"/>
    </source>
</evidence>
<dbReference type="PANTHER" id="PTHR42919:SF8">
    <property type="entry name" value="N-ALPHA-ACETYLTRANSFERASE 50"/>
    <property type="match status" value="1"/>
</dbReference>
<accession>A0A1A9HWF4</accession>
<keyword evidence="1 4" id="KW-0808">Transferase</keyword>
<dbReference type="InterPro" id="IPR051556">
    <property type="entry name" value="N-term/lysine_N-AcTrnsfr"/>
</dbReference>
<dbReference type="PATRIC" id="fig|1806891.3.peg.196"/>
<dbReference type="KEGG" id="csaz:Cs308_0203"/>
<gene>
    <name evidence="4" type="ORF">Cs308_0203</name>
</gene>
<dbReference type="RefSeq" id="WP_066481493.1">
    <property type="nucleotide sequence ID" value="NZ_CP014639.1"/>
</dbReference>
<dbReference type="GO" id="GO:0016747">
    <property type="term" value="F:acyltransferase activity, transferring groups other than amino-acyl groups"/>
    <property type="evidence" value="ECO:0007669"/>
    <property type="project" value="InterPro"/>
</dbReference>
<dbReference type="Proteomes" id="UP000078162">
    <property type="component" value="Chromosome"/>
</dbReference>
<dbReference type="PANTHER" id="PTHR42919">
    <property type="entry name" value="N-ALPHA-ACETYLTRANSFERASE"/>
    <property type="match status" value="1"/>
</dbReference>
<dbReference type="Pfam" id="PF00583">
    <property type="entry name" value="Acetyltransf_1"/>
    <property type="match status" value="1"/>
</dbReference>
<dbReference type="CDD" id="cd04301">
    <property type="entry name" value="NAT_SF"/>
    <property type="match status" value="1"/>
</dbReference>
<organism evidence="4 5">
    <name type="scientific">Candidatus Chlamydia sanziniae</name>
    <dbReference type="NCBI Taxonomy" id="1806891"/>
    <lineage>
        <taxon>Bacteria</taxon>
        <taxon>Pseudomonadati</taxon>
        <taxon>Chlamydiota</taxon>
        <taxon>Chlamydiia</taxon>
        <taxon>Chlamydiales</taxon>
        <taxon>Chlamydiaceae</taxon>
        <taxon>Chlamydia/Chlamydophila group</taxon>
        <taxon>Chlamydia</taxon>
    </lineage>
</organism>
<dbReference type="EMBL" id="CP014639">
    <property type="protein sequence ID" value="ANH78374.1"/>
    <property type="molecule type" value="Genomic_DNA"/>
</dbReference>
<reference evidence="4 5" key="1">
    <citation type="submission" date="2016-03" db="EMBL/GenBank/DDBJ databases">
        <title>Culture-independent genomics supports pathogen discovery for uncultivable bacteria within the genus Chlamydia.</title>
        <authorList>
            <person name="Taylor-Brown A."/>
            <person name="Bachmann N.L."/>
            <person name="Borel N."/>
            <person name="Polkinghorne A."/>
        </authorList>
    </citation>
    <scope>NUCLEOTIDE SEQUENCE [LARGE SCALE GENOMIC DNA]</scope>
    <source>
        <strain evidence="4 5">2742-308</strain>
    </source>
</reference>
<dbReference type="InterPro" id="IPR016181">
    <property type="entry name" value="Acyl_CoA_acyltransferase"/>
</dbReference>
<evidence type="ECO:0000256" key="2">
    <source>
        <dbReference type="ARBA" id="ARBA00023315"/>
    </source>
</evidence>
<dbReference type="PROSITE" id="PS51186">
    <property type="entry name" value="GNAT"/>
    <property type="match status" value="1"/>
</dbReference>
<keyword evidence="2" id="KW-0012">Acyltransferase</keyword>
<sequence>MTADNNDSGIPGLEIRFTLPGDAAYMIRWLNDPKILRGFPLQTEAEIRESVNFWVGFYRYHSSLTAVYCGEVAGVATLVLNPYVKVAHHALISIIVGEPYRNKGIGTALLNNLCHLAKSRFKLEILYLEVYEENPAISLYRRFGFCDVGRQRRFYKDEIGYLAKITMEKDL</sequence>